<name>A0A1H5ZU54_9BACT</name>
<evidence type="ECO:0000313" key="4">
    <source>
        <dbReference type="Proteomes" id="UP000236736"/>
    </source>
</evidence>
<dbReference type="GO" id="GO:0016209">
    <property type="term" value="F:antioxidant activity"/>
    <property type="evidence" value="ECO:0007669"/>
    <property type="project" value="InterPro"/>
</dbReference>
<accession>A0A1H5ZU54</accession>
<gene>
    <name evidence="3" type="ORF">SAMN03080598_03679</name>
</gene>
<dbReference type="RefSeq" id="WP_103926261.1">
    <property type="nucleotide sequence ID" value="NZ_FNVR01000031.1"/>
</dbReference>
<dbReference type="GO" id="GO:0016491">
    <property type="term" value="F:oxidoreductase activity"/>
    <property type="evidence" value="ECO:0007669"/>
    <property type="project" value="InterPro"/>
</dbReference>
<evidence type="ECO:0000313" key="3">
    <source>
        <dbReference type="EMBL" id="SEG38966.1"/>
    </source>
</evidence>
<dbReference type="Pfam" id="PF00578">
    <property type="entry name" value="AhpC-TSA"/>
    <property type="match status" value="1"/>
</dbReference>
<dbReference type="InterPro" id="IPR036249">
    <property type="entry name" value="Thioredoxin-like_sf"/>
</dbReference>
<dbReference type="PANTHER" id="PTHR42852:SF17">
    <property type="entry name" value="THIOREDOXIN-LIKE PROTEIN HI_1115"/>
    <property type="match status" value="1"/>
</dbReference>
<organism evidence="3 4">
    <name type="scientific">Algoriphagus boritolerans DSM 17298 = JCM 18970</name>
    <dbReference type="NCBI Taxonomy" id="1120964"/>
    <lineage>
        <taxon>Bacteria</taxon>
        <taxon>Pseudomonadati</taxon>
        <taxon>Bacteroidota</taxon>
        <taxon>Cytophagia</taxon>
        <taxon>Cytophagales</taxon>
        <taxon>Cyclobacteriaceae</taxon>
        <taxon>Algoriphagus</taxon>
    </lineage>
</organism>
<dbReference type="InterPro" id="IPR000866">
    <property type="entry name" value="AhpC/TSA"/>
</dbReference>
<dbReference type="AlphaFoldDB" id="A0A1H5ZU54"/>
<dbReference type="EMBL" id="FNVR01000031">
    <property type="protein sequence ID" value="SEG38966.1"/>
    <property type="molecule type" value="Genomic_DNA"/>
</dbReference>
<dbReference type="PANTHER" id="PTHR42852">
    <property type="entry name" value="THIOL:DISULFIDE INTERCHANGE PROTEIN DSBE"/>
    <property type="match status" value="1"/>
</dbReference>
<keyword evidence="1" id="KW-0732">Signal</keyword>
<feature type="domain" description="Thioredoxin" evidence="2">
    <location>
        <begin position="36"/>
        <end position="177"/>
    </location>
</feature>
<reference evidence="4" key="1">
    <citation type="submission" date="2016-10" db="EMBL/GenBank/DDBJ databases">
        <authorList>
            <person name="Varghese N."/>
            <person name="Submissions S."/>
        </authorList>
    </citation>
    <scope>NUCLEOTIDE SEQUENCE [LARGE SCALE GENOMIC DNA]</scope>
    <source>
        <strain evidence="4">DSM 17298</strain>
    </source>
</reference>
<dbReference type="InterPro" id="IPR013766">
    <property type="entry name" value="Thioredoxin_domain"/>
</dbReference>
<sequence>MGKKPLTFQKYFSLTKIALVVFLTCFSGFLFATDNPTSPSQFPIKDLIGIDGEPFSTRDVLDKGKTTIVFYLSPECGACAEQTKAITSNMDQMEDVQFLFVTAYEPESTKAFLEDHHIGNFPNIRFGYDINLTLQQHYQLYAVPSIYLYNSDGQLSHEWTGYTPVEVLKDAVDGKINSNLSQEKDLKEVVEKVEECDPVKNITQVSALCGDLKSNVDTIKPGIPNYIFTLRKLACVKENSSQEEGVKIVKAWWETNKTIMRCDLNIAHIGNHNILKHAVKLVNKQFIKNLVNIFDLDINFKDPIDGKTVFTFCNDEVARLKQLNEPQDEIDDIADICEYIGKVNEERNK</sequence>
<evidence type="ECO:0000256" key="1">
    <source>
        <dbReference type="SAM" id="SignalP"/>
    </source>
</evidence>
<feature type="chain" id="PRO_5009291945" evidence="1">
    <location>
        <begin position="33"/>
        <end position="349"/>
    </location>
</feature>
<keyword evidence="4" id="KW-1185">Reference proteome</keyword>
<protein>
    <submittedName>
        <fullName evidence="3">AhpC/TSA family protein</fullName>
    </submittedName>
</protein>
<dbReference type="Gene3D" id="3.40.30.10">
    <property type="entry name" value="Glutaredoxin"/>
    <property type="match status" value="1"/>
</dbReference>
<dbReference type="PROSITE" id="PS51352">
    <property type="entry name" value="THIOREDOXIN_2"/>
    <property type="match status" value="1"/>
</dbReference>
<dbReference type="SUPFAM" id="SSF52833">
    <property type="entry name" value="Thioredoxin-like"/>
    <property type="match status" value="1"/>
</dbReference>
<dbReference type="Proteomes" id="UP000236736">
    <property type="component" value="Unassembled WGS sequence"/>
</dbReference>
<dbReference type="InterPro" id="IPR050553">
    <property type="entry name" value="Thioredoxin_ResA/DsbE_sf"/>
</dbReference>
<feature type="signal peptide" evidence="1">
    <location>
        <begin position="1"/>
        <end position="32"/>
    </location>
</feature>
<dbReference type="OrthoDB" id="662072at2"/>
<evidence type="ECO:0000259" key="2">
    <source>
        <dbReference type="PROSITE" id="PS51352"/>
    </source>
</evidence>
<proteinExistence type="predicted"/>